<feature type="compositionally biased region" description="Basic and acidic residues" evidence="2">
    <location>
        <begin position="465"/>
        <end position="517"/>
    </location>
</feature>
<feature type="region of interest" description="Disordered" evidence="2">
    <location>
        <begin position="540"/>
        <end position="563"/>
    </location>
</feature>
<evidence type="ECO:0000313" key="3">
    <source>
        <dbReference type="EMBL" id="CCX29979.1"/>
    </source>
</evidence>
<sequence>MAAIPFGFGVGDFFAVGSIALKLYYAYKEIPSNFKSLCDELFKVSVTLNELEKDSKDPNSLFRHFRDSRKKSLKKTISHIQKELLKLKEFREKNIGIATGDRLKRIKQMLKGDFSEKKKVLQDCMEKIKLYKAEAATASILSFDSSLLGLEKGQERLRQEIAKAQEQQTRDMNQKFAMMSQVMEQITRSNTDQFLKPPNSAMILSPKRHRSARETEEQVDGIINAIGNNTRNGIRKEELEENREFIRALVKFKDESANPLHLDTSSCKATRSASPTTPVTPLTPLSDTSLMDYIEEKQDQERRSRSCSTTPLPEFRIHDPMLEDEDEEELRPRAITPALSDVSLMDYIREKQEEERTKPSPQIASKQKQEEEEPKQTPQAKSEQKQGLAYIHGRREQERAKGKDWMTEEPRQGVKRKRTWELMEEKAAAVEEPSDGYSKRRRDTINMTFRPKPPQRKNSMADCAKNQKKEEDMLKKREQETRMKRQEDTHKKSEDNTRKTRVEYVSKKREEDTRKKKAWEEEPKIGVTRKRTLDVAEVESDKVMHVEPGQRKKASAKSRKHKVHDEVIEVQVGFKFVGKILIGKSVNDIVDGEIEKVERNRRRWA</sequence>
<name>U4LCZ6_PYROM</name>
<feature type="region of interest" description="Disordered" evidence="2">
    <location>
        <begin position="351"/>
        <end position="517"/>
    </location>
</feature>
<feature type="compositionally biased region" description="Low complexity" evidence="2">
    <location>
        <begin position="272"/>
        <end position="290"/>
    </location>
</feature>
<feature type="compositionally biased region" description="Basic and acidic residues" evidence="2">
    <location>
        <begin position="419"/>
        <end position="429"/>
    </location>
</feature>
<keyword evidence="1" id="KW-0175">Coiled coil</keyword>
<feature type="compositionally biased region" description="Basic and acidic residues" evidence="2">
    <location>
        <begin position="393"/>
        <end position="412"/>
    </location>
</feature>
<dbReference type="Proteomes" id="UP000018144">
    <property type="component" value="Unassembled WGS sequence"/>
</dbReference>
<protein>
    <submittedName>
        <fullName evidence="3">Uncharacterized protein</fullName>
    </submittedName>
</protein>
<feature type="compositionally biased region" description="Basic and acidic residues" evidence="2">
    <location>
        <begin position="294"/>
        <end position="304"/>
    </location>
</feature>
<dbReference type="OrthoDB" id="7464126at2759"/>
<keyword evidence="4" id="KW-1185">Reference proteome</keyword>
<organism evidence="3 4">
    <name type="scientific">Pyronema omphalodes (strain CBS 100304)</name>
    <name type="common">Pyronema confluens</name>
    <dbReference type="NCBI Taxonomy" id="1076935"/>
    <lineage>
        <taxon>Eukaryota</taxon>
        <taxon>Fungi</taxon>
        <taxon>Dikarya</taxon>
        <taxon>Ascomycota</taxon>
        <taxon>Pezizomycotina</taxon>
        <taxon>Pezizomycetes</taxon>
        <taxon>Pezizales</taxon>
        <taxon>Pyronemataceae</taxon>
        <taxon>Pyronema</taxon>
    </lineage>
</organism>
<proteinExistence type="predicted"/>
<evidence type="ECO:0000313" key="4">
    <source>
        <dbReference type="Proteomes" id="UP000018144"/>
    </source>
</evidence>
<feature type="compositionally biased region" description="Basic residues" evidence="2">
    <location>
        <begin position="551"/>
        <end position="562"/>
    </location>
</feature>
<dbReference type="EMBL" id="HF935395">
    <property type="protein sequence ID" value="CCX29979.1"/>
    <property type="molecule type" value="Genomic_DNA"/>
</dbReference>
<feature type="region of interest" description="Disordered" evidence="2">
    <location>
        <begin position="261"/>
        <end position="337"/>
    </location>
</feature>
<accession>U4LCZ6</accession>
<dbReference type="STRING" id="1076935.U4LCZ6"/>
<reference evidence="3 4" key="1">
    <citation type="journal article" date="2013" name="PLoS Genet.">
        <title>The genome and development-dependent transcriptomes of Pyronema confluens: a window into fungal evolution.</title>
        <authorList>
            <person name="Traeger S."/>
            <person name="Altegoer F."/>
            <person name="Freitag M."/>
            <person name="Gabaldon T."/>
            <person name="Kempken F."/>
            <person name="Kumar A."/>
            <person name="Marcet-Houben M."/>
            <person name="Poggeler S."/>
            <person name="Stajich J.E."/>
            <person name="Nowrousian M."/>
        </authorList>
    </citation>
    <scope>NUCLEOTIDE SEQUENCE [LARGE SCALE GENOMIC DNA]</scope>
    <source>
        <strain evidence="4">CBS 100304</strain>
        <tissue evidence="3">Vegetative mycelium</tissue>
    </source>
</reference>
<feature type="compositionally biased region" description="Basic and acidic residues" evidence="2">
    <location>
        <begin position="540"/>
        <end position="550"/>
    </location>
</feature>
<feature type="coiled-coil region" evidence="1">
    <location>
        <begin position="147"/>
        <end position="174"/>
    </location>
</feature>
<evidence type="ECO:0000256" key="1">
    <source>
        <dbReference type="SAM" id="Coils"/>
    </source>
</evidence>
<gene>
    <name evidence="3" type="ORF">PCON_07798</name>
</gene>
<evidence type="ECO:0000256" key="2">
    <source>
        <dbReference type="SAM" id="MobiDB-lite"/>
    </source>
</evidence>
<dbReference type="AlphaFoldDB" id="U4LCZ6"/>